<proteinExistence type="predicted"/>
<dbReference type="EMBL" id="CM041542">
    <property type="protein sequence ID" value="KAI3365241.1"/>
    <property type="molecule type" value="Genomic_DNA"/>
</dbReference>
<comment type="caution">
    <text evidence="1">The sequence shown here is derived from an EMBL/GenBank/DDBJ whole genome shotgun (WGS) entry which is preliminary data.</text>
</comment>
<evidence type="ECO:0000313" key="1">
    <source>
        <dbReference type="EMBL" id="KAI3365241.1"/>
    </source>
</evidence>
<keyword evidence="2" id="KW-1185">Reference proteome</keyword>
<sequence length="423" mass="46742">MQDCLNSSLFLADIDYGYDYTTNSPSSAFDVSDWLFDLPDETSKWNDILLCFHLTSQDADSYFMPPFPDACDPNPCFNGGLCQSKSDTEFICLCLKPYIGKRYQKVRNICKSVKCGHGDCVINMNQHPFYECKCRPPFQGPDCKSLPSSPCKPNPCQNGGTCMKGNRRFRSVCPDGYTGTFCEEAPSDCYVGNGDLYRGVASMTDEGHECLDWNSYFILSKGEDPFKVYADFPGLERNNHCYHWGAAHCVVGSSSLLPTASLLKRKETDSPYCAKETCFVKIACLLDHNFPAEKECVVSGWGATKKQSLSSQLLNGCVFLISDERCKILHIYGSLLDSSVLCAGILKCYIFYLLSLALQGDSGGTLVWEKNGTHYITSVVSWGEGCGQKNKPDVLTFLVLTTVALFDICVASHGTPPVKSSIQ</sequence>
<name>A0ACB8WBY0_9TELE</name>
<protein>
    <submittedName>
        <fullName evidence="1">Uncharacterized protein</fullName>
    </submittedName>
</protein>
<reference evidence="1" key="1">
    <citation type="submission" date="2022-04" db="EMBL/GenBank/DDBJ databases">
        <title>Jade perch genome.</title>
        <authorList>
            <person name="Chao B."/>
        </authorList>
    </citation>
    <scope>NUCLEOTIDE SEQUENCE</scope>
    <source>
        <strain evidence="1">CB-2022</strain>
    </source>
</reference>
<gene>
    <name evidence="1" type="ORF">L3Q82_010332</name>
</gene>
<evidence type="ECO:0000313" key="2">
    <source>
        <dbReference type="Proteomes" id="UP000831701"/>
    </source>
</evidence>
<accession>A0ACB8WBY0</accession>
<organism evidence="1 2">
    <name type="scientific">Scortum barcoo</name>
    <name type="common">barcoo grunter</name>
    <dbReference type="NCBI Taxonomy" id="214431"/>
    <lineage>
        <taxon>Eukaryota</taxon>
        <taxon>Metazoa</taxon>
        <taxon>Chordata</taxon>
        <taxon>Craniata</taxon>
        <taxon>Vertebrata</taxon>
        <taxon>Euteleostomi</taxon>
        <taxon>Actinopterygii</taxon>
        <taxon>Neopterygii</taxon>
        <taxon>Teleostei</taxon>
        <taxon>Neoteleostei</taxon>
        <taxon>Acanthomorphata</taxon>
        <taxon>Eupercaria</taxon>
        <taxon>Centrarchiformes</taxon>
        <taxon>Terapontoidei</taxon>
        <taxon>Terapontidae</taxon>
        <taxon>Scortum</taxon>
    </lineage>
</organism>
<dbReference type="Proteomes" id="UP000831701">
    <property type="component" value="Chromosome 12"/>
</dbReference>